<evidence type="ECO:0000256" key="7">
    <source>
        <dbReference type="ARBA" id="ARBA00023239"/>
    </source>
</evidence>
<dbReference type="InterPro" id="IPR013798">
    <property type="entry name" value="Indole-3-glycerol_P_synth_dom"/>
</dbReference>
<keyword evidence="6" id="KW-0057">Aromatic amino acid biosynthesis</keyword>
<comment type="pathway">
    <text evidence="2">Amino-acid biosynthesis; L-tryptophan biosynthesis; L-tryptophan from chorismate: step 4/5.</text>
</comment>
<keyword evidence="7" id="KW-0456">Lyase</keyword>
<evidence type="ECO:0000256" key="1">
    <source>
        <dbReference type="ARBA" id="ARBA00001633"/>
    </source>
</evidence>
<evidence type="ECO:0000313" key="9">
    <source>
        <dbReference type="EMBL" id="EKE27070.1"/>
    </source>
</evidence>
<keyword evidence="4" id="KW-0028">Amino-acid biosynthesis</keyword>
<dbReference type="SUPFAM" id="SSF51366">
    <property type="entry name" value="Ribulose-phoshate binding barrel"/>
    <property type="match status" value="1"/>
</dbReference>
<dbReference type="EC" id="4.1.1.48" evidence="3"/>
<evidence type="ECO:0000256" key="2">
    <source>
        <dbReference type="ARBA" id="ARBA00004696"/>
    </source>
</evidence>
<keyword evidence="5" id="KW-0822">Tryptophan biosynthesis</keyword>
<dbReference type="UniPathway" id="UPA00035">
    <property type="reaction ID" value="UER00043"/>
</dbReference>
<comment type="caution">
    <text evidence="9">The sequence shown here is derived from an EMBL/GenBank/DDBJ whole genome shotgun (WGS) entry which is preliminary data.</text>
</comment>
<dbReference type="Gene3D" id="3.20.20.70">
    <property type="entry name" value="Aldolase class I"/>
    <property type="match status" value="1"/>
</dbReference>
<dbReference type="GO" id="GO:0000162">
    <property type="term" value="P:L-tryptophan biosynthetic process"/>
    <property type="evidence" value="ECO:0007669"/>
    <property type="project" value="UniProtKB-UniPathway"/>
</dbReference>
<gene>
    <name evidence="9" type="ORF">ACD_4C00064G0001</name>
</gene>
<evidence type="ECO:0000256" key="4">
    <source>
        <dbReference type="ARBA" id="ARBA00022605"/>
    </source>
</evidence>
<dbReference type="GO" id="GO:0004425">
    <property type="term" value="F:indole-3-glycerol-phosphate synthase activity"/>
    <property type="evidence" value="ECO:0007669"/>
    <property type="project" value="UniProtKB-EC"/>
</dbReference>
<accession>K2GUR2</accession>
<evidence type="ECO:0000256" key="5">
    <source>
        <dbReference type="ARBA" id="ARBA00022822"/>
    </source>
</evidence>
<organism evidence="9">
    <name type="scientific">uncultured bacterium</name>
    <name type="common">gcode 4</name>
    <dbReference type="NCBI Taxonomy" id="1234023"/>
    <lineage>
        <taxon>Bacteria</taxon>
        <taxon>environmental samples</taxon>
    </lineage>
</organism>
<dbReference type="InterPro" id="IPR011060">
    <property type="entry name" value="RibuloseP-bd_barrel"/>
</dbReference>
<evidence type="ECO:0000256" key="6">
    <source>
        <dbReference type="ARBA" id="ARBA00023141"/>
    </source>
</evidence>
<evidence type="ECO:0000256" key="3">
    <source>
        <dbReference type="ARBA" id="ARBA00012362"/>
    </source>
</evidence>
<dbReference type="InterPro" id="IPR013785">
    <property type="entry name" value="Aldolase_TIM"/>
</dbReference>
<protein>
    <recommendedName>
        <fullName evidence="3">indole-3-glycerol-phosphate synthase</fullName>
        <ecNumber evidence="3">4.1.1.48</ecNumber>
    </recommendedName>
</protein>
<proteinExistence type="predicted"/>
<name>K2GUR2_9BACT</name>
<dbReference type="EMBL" id="AMFJ01000580">
    <property type="protein sequence ID" value="EKE27070.1"/>
    <property type="molecule type" value="Genomic_DNA"/>
</dbReference>
<sequence>MLLEYSKSIWIEVIVEVQNKEEVEKSIKNGAKIIWINTRSLNNLSEVDFEKISEIKKIIPKDIAIIGESWIEMASHMNKHQLDWWIVGSTILASRSIKWSLRYFKEQNDDIPYIWLRPWARLDNRIEEILNELIEMWFELLHSVQ</sequence>
<dbReference type="Pfam" id="PF00218">
    <property type="entry name" value="IGPS"/>
    <property type="match status" value="1"/>
</dbReference>
<feature type="non-terminal residue" evidence="9">
    <location>
        <position position="145"/>
    </location>
</feature>
<evidence type="ECO:0000259" key="8">
    <source>
        <dbReference type="Pfam" id="PF00218"/>
    </source>
</evidence>
<comment type="catalytic activity">
    <reaction evidence="1">
        <text>1-(2-carboxyphenylamino)-1-deoxy-D-ribulose 5-phosphate + H(+) = (1S,2R)-1-C-(indol-3-yl)glycerol 3-phosphate + CO2 + H2O</text>
        <dbReference type="Rhea" id="RHEA:23476"/>
        <dbReference type="ChEBI" id="CHEBI:15377"/>
        <dbReference type="ChEBI" id="CHEBI:15378"/>
        <dbReference type="ChEBI" id="CHEBI:16526"/>
        <dbReference type="ChEBI" id="CHEBI:58613"/>
        <dbReference type="ChEBI" id="CHEBI:58866"/>
        <dbReference type="EC" id="4.1.1.48"/>
    </reaction>
</comment>
<dbReference type="AlphaFoldDB" id="K2GUR2"/>
<reference evidence="9" key="1">
    <citation type="journal article" date="2012" name="Science">
        <title>Fermentation, hydrogen, and sulfur metabolism in multiple uncultivated bacterial phyla.</title>
        <authorList>
            <person name="Wrighton K.C."/>
            <person name="Thomas B.C."/>
            <person name="Sharon I."/>
            <person name="Miller C.S."/>
            <person name="Castelle C.J."/>
            <person name="VerBerkmoes N.C."/>
            <person name="Wilkins M.J."/>
            <person name="Hettich R.L."/>
            <person name="Lipton M.S."/>
            <person name="Williams K.H."/>
            <person name="Long P.E."/>
            <person name="Banfield J.F."/>
        </authorList>
    </citation>
    <scope>NUCLEOTIDE SEQUENCE [LARGE SCALE GENOMIC DNA]</scope>
</reference>
<feature type="domain" description="Indole-3-glycerol phosphate synthase" evidence="8">
    <location>
        <begin position="2"/>
        <end position="100"/>
    </location>
</feature>